<accession>A0ABU8B431</accession>
<name>A0ABU8B431_9BRAD</name>
<gene>
    <name evidence="2" type="ORF">V1286_000814</name>
</gene>
<organism evidence="2 3">
    <name type="scientific">Bradyrhizobium algeriense</name>
    <dbReference type="NCBI Taxonomy" id="634784"/>
    <lineage>
        <taxon>Bacteria</taxon>
        <taxon>Pseudomonadati</taxon>
        <taxon>Pseudomonadota</taxon>
        <taxon>Alphaproteobacteria</taxon>
        <taxon>Hyphomicrobiales</taxon>
        <taxon>Nitrobacteraceae</taxon>
        <taxon>Bradyrhizobium</taxon>
    </lineage>
</organism>
<sequence>MAAGGGLYPAGDVQETSMSDLVAIVYPSEAKAEEVRQRLLKLQKENLITITDAVIAVKTDSGGVKLNQLVNATPVGAMTGSFWGLLIAVLILHPILGVAVGVASGAFGGAPSDFGIDDSFMKELSAGLQTGNAALFVLIRNMTADKVLKEIKDTGGIVLKTSLDETREKALRDALASAAERPAA</sequence>
<keyword evidence="3" id="KW-1185">Reference proteome</keyword>
<keyword evidence="1" id="KW-0472">Membrane</keyword>
<evidence type="ECO:0000313" key="2">
    <source>
        <dbReference type="EMBL" id="MEH2553285.1"/>
    </source>
</evidence>
<proteinExistence type="predicted"/>
<feature type="transmembrane region" description="Helical" evidence="1">
    <location>
        <begin position="82"/>
        <end position="103"/>
    </location>
</feature>
<dbReference type="EMBL" id="JAZHRV010000001">
    <property type="protein sequence ID" value="MEH2553285.1"/>
    <property type="molecule type" value="Genomic_DNA"/>
</dbReference>
<keyword evidence="1" id="KW-1133">Transmembrane helix</keyword>
<evidence type="ECO:0000256" key="1">
    <source>
        <dbReference type="SAM" id="Phobius"/>
    </source>
</evidence>
<dbReference type="Proteomes" id="UP001364224">
    <property type="component" value="Unassembled WGS sequence"/>
</dbReference>
<evidence type="ECO:0000313" key="3">
    <source>
        <dbReference type="Proteomes" id="UP001364224"/>
    </source>
</evidence>
<comment type="caution">
    <text evidence="2">The sequence shown here is derived from an EMBL/GenBank/DDBJ whole genome shotgun (WGS) entry which is preliminary data.</text>
</comment>
<dbReference type="InterPro" id="IPR009200">
    <property type="entry name" value="DUF1269_membrane"/>
</dbReference>
<keyword evidence="1" id="KW-0812">Transmembrane</keyword>
<reference evidence="2 3" key="1">
    <citation type="submission" date="2024-02" db="EMBL/GenBank/DDBJ databases">
        <title>Adaptive strategies in a cosmopolitan and abundant soil bacterium.</title>
        <authorList>
            <person name="Carini P."/>
        </authorList>
    </citation>
    <scope>NUCLEOTIDE SEQUENCE [LARGE SCALE GENOMIC DNA]</scope>
    <source>
        <strain evidence="2 3">AZCC 1608</strain>
    </source>
</reference>
<protein>
    <submittedName>
        <fullName evidence="2">Membrane protein</fullName>
    </submittedName>
</protein>
<dbReference type="Pfam" id="PF06897">
    <property type="entry name" value="DUF1269"/>
    <property type="match status" value="1"/>
</dbReference>